<dbReference type="AlphaFoldDB" id="A0AA39YXT5"/>
<dbReference type="PROSITE" id="PS51340">
    <property type="entry name" value="MOSC"/>
    <property type="match status" value="1"/>
</dbReference>
<dbReference type="SUPFAM" id="SSF50800">
    <property type="entry name" value="PK beta-barrel domain-like"/>
    <property type="match status" value="1"/>
</dbReference>
<dbReference type="InterPro" id="IPR001041">
    <property type="entry name" value="2Fe-2S_ferredoxin-type"/>
</dbReference>
<dbReference type="InterPro" id="IPR005163">
    <property type="entry name" value="Tri_helical_YiiM-like"/>
</dbReference>
<protein>
    <submittedName>
        <fullName evidence="7">Dioxygenase subunit beta YeaX</fullName>
    </submittedName>
</protein>
<sequence length="610" mass="66823">MGSIDTTFSRFTPPPPPPPPSSSTSSSSSTTTTTTPSATATTTATAAPATSIDFTAPWTTDTLLQVRTGKTRTVPGTSIPSAIAKRPRLDAGGVRLTALGLAGDQQTFFKHGGPDKAVLQYCAAHYAAWQAELPPHAAAALRPGGFGENFVTAGRMSEWNVCIGDVVEVGGGDGAARLQVSLPRAPCYKLNHRFQVDGMARLSQETGRTGWYYRVLREGTVRVGDEIRLVERKNPKWTVRRVQEILHKDKKNEEAVRELANLPELGEDFRLLFQNRLKRKFGNMGAENEEGRLWGSEQERMEVWRKFKVAAKRRETAKIASFVFEALEPVPNPQMVKPGAHIRIKLQKLIRSYSVVGGDSNILEIGVALDDNSRGGSKYLHDCISAGDTLEISAVNESFPLQPQAQKHVLIAGGIGITAFIPAARTLASQCIPWELHLCVNSENDIPFRRYLEILGHRLIIYSKADGNRLDIRKLVASQTVATHIYCCGPERMMESMAMAADSLNFPKQNVHFEAFTANLTGDPFSVELVDRGKCLEVPSNETLLDVLRESGFDVPSSCEVGNCATCKVRLVSGRVDHRGTALEENEKRDNMLSCVSRGVGRIAIKLLVD</sequence>
<dbReference type="InterPro" id="IPR006058">
    <property type="entry name" value="2Fe2S_fd_BS"/>
</dbReference>
<dbReference type="SUPFAM" id="SSF63380">
    <property type="entry name" value="Riboflavin synthase domain-like"/>
    <property type="match status" value="1"/>
</dbReference>
<dbReference type="PROSITE" id="PS51085">
    <property type="entry name" value="2FE2S_FER_2"/>
    <property type="match status" value="1"/>
</dbReference>
<evidence type="ECO:0000259" key="5">
    <source>
        <dbReference type="PROSITE" id="PS51340"/>
    </source>
</evidence>
<dbReference type="InterPro" id="IPR039261">
    <property type="entry name" value="FNR_nucleotide-bd"/>
</dbReference>
<dbReference type="InterPro" id="IPR012675">
    <property type="entry name" value="Beta-grasp_dom_sf"/>
</dbReference>
<feature type="region of interest" description="Disordered" evidence="3">
    <location>
        <begin position="1"/>
        <end position="44"/>
    </location>
</feature>
<evidence type="ECO:0000259" key="6">
    <source>
        <dbReference type="PROSITE" id="PS51384"/>
    </source>
</evidence>
<dbReference type="SUPFAM" id="SSF52343">
    <property type="entry name" value="Ferredoxin reductase-like, C-terminal NADP-linked domain"/>
    <property type="match status" value="1"/>
</dbReference>
<evidence type="ECO:0000256" key="3">
    <source>
        <dbReference type="SAM" id="MobiDB-lite"/>
    </source>
</evidence>
<dbReference type="PANTHER" id="PTHR30212">
    <property type="entry name" value="PROTEIN YIIM"/>
    <property type="match status" value="1"/>
</dbReference>
<dbReference type="Pfam" id="PF00111">
    <property type="entry name" value="Fer2"/>
    <property type="match status" value="1"/>
</dbReference>
<keyword evidence="1" id="KW-0408">Iron</keyword>
<dbReference type="CDD" id="cd06185">
    <property type="entry name" value="PDR_like"/>
    <property type="match status" value="1"/>
</dbReference>
<dbReference type="InterPro" id="IPR017927">
    <property type="entry name" value="FAD-bd_FR_type"/>
</dbReference>
<dbReference type="Gene3D" id="3.10.20.30">
    <property type="match status" value="1"/>
</dbReference>
<organism evidence="7 8">
    <name type="scientific">Lasiodiplodia hormozganensis</name>
    <dbReference type="NCBI Taxonomy" id="869390"/>
    <lineage>
        <taxon>Eukaryota</taxon>
        <taxon>Fungi</taxon>
        <taxon>Dikarya</taxon>
        <taxon>Ascomycota</taxon>
        <taxon>Pezizomycotina</taxon>
        <taxon>Dothideomycetes</taxon>
        <taxon>Dothideomycetes incertae sedis</taxon>
        <taxon>Botryosphaeriales</taxon>
        <taxon>Botryosphaeriaceae</taxon>
        <taxon>Lasiodiplodia</taxon>
    </lineage>
</organism>
<keyword evidence="7" id="KW-0223">Dioxygenase</keyword>
<dbReference type="EMBL" id="JAUJDW010000010">
    <property type="protein sequence ID" value="KAK0660557.1"/>
    <property type="molecule type" value="Genomic_DNA"/>
</dbReference>
<dbReference type="InterPro" id="IPR052353">
    <property type="entry name" value="Benzoxazolinone_Detox_Enz"/>
</dbReference>
<dbReference type="Proteomes" id="UP001175001">
    <property type="component" value="Unassembled WGS sequence"/>
</dbReference>
<evidence type="ECO:0000313" key="8">
    <source>
        <dbReference type="Proteomes" id="UP001175001"/>
    </source>
</evidence>
<dbReference type="InterPro" id="IPR005302">
    <property type="entry name" value="MoCF_Sase_C"/>
</dbReference>
<dbReference type="GO" id="GO:0030151">
    <property type="term" value="F:molybdenum ion binding"/>
    <property type="evidence" value="ECO:0007669"/>
    <property type="project" value="InterPro"/>
</dbReference>
<keyword evidence="7" id="KW-0560">Oxidoreductase</keyword>
<keyword evidence="2" id="KW-0411">Iron-sulfur</keyword>
<dbReference type="PROSITE" id="PS00197">
    <property type="entry name" value="2FE2S_FER_1"/>
    <property type="match status" value="1"/>
</dbReference>
<dbReference type="GO" id="GO:0051213">
    <property type="term" value="F:dioxygenase activity"/>
    <property type="evidence" value="ECO:0007669"/>
    <property type="project" value="UniProtKB-KW"/>
</dbReference>
<dbReference type="PROSITE" id="PS51384">
    <property type="entry name" value="FAD_FR"/>
    <property type="match status" value="1"/>
</dbReference>
<feature type="domain" description="2Fe-2S ferredoxin-type" evidence="4">
    <location>
        <begin position="525"/>
        <end position="610"/>
    </location>
</feature>
<comment type="caution">
    <text evidence="7">The sequence shown here is derived from an EMBL/GenBank/DDBJ whole genome shotgun (WGS) entry which is preliminary data.</text>
</comment>
<evidence type="ECO:0000256" key="2">
    <source>
        <dbReference type="ARBA" id="ARBA00023014"/>
    </source>
</evidence>
<accession>A0AA39YXT5</accession>
<keyword evidence="8" id="KW-1185">Reference proteome</keyword>
<gene>
    <name evidence="7" type="primary">yeaX</name>
    <name evidence="7" type="ORF">DIS24_g3066</name>
</gene>
<dbReference type="Pfam" id="PF03473">
    <property type="entry name" value="MOSC"/>
    <property type="match status" value="1"/>
</dbReference>
<dbReference type="Gene3D" id="2.40.33.20">
    <property type="entry name" value="PK beta-barrel domain-like"/>
    <property type="match status" value="1"/>
</dbReference>
<dbReference type="CDD" id="cd00207">
    <property type="entry name" value="fer2"/>
    <property type="match status" value="1"/>
</dbReference>
<evidence type="ECO:0000259" key="4">
    <source>
        <dbReference type="PROSITE" id="PS51085"/>
    </source>
</evidence>
<dbReference type="Gene3D" id="2.40.30.10">
    <property type="entry name" value="Translation factors"/>
    <property type="match status" value="1"/>
</dbReference>
<name>A0AA39YXT5_9PEZI</name>
<feature type="compositionally biased region" description="Pro residues" evidence="3">
    <location>
        <begin position="12"/>
        <end position="21"/>
    </location>
</feature>
<dbReference type="InterPro" id="IPR036010">
    <property type="entry name" value="2Fe-2S_ferredoxin-like_sf"/>
</dbReference>
<keyword evidence="1" id="KW-0001">2Fe-2S</keyword>
<reference evidence="7" key="1">
    <citation type="submission" date="2023-06" db="EMBL/GenBank/DDBJ databases">
        <title>Multi-omics analyses reveal the molecular pathogenesis toolkit of Lasiodiplodia hormozganensis, a cross-kingdom pathogen.</title>
        <authorList>
            <person name="Felix C."/>
            <person name="Meneses R."/>
            <person name="Goncalves M.F.M."/>
            <person name="Tilleman L."/>
            <person name="Duarte A.S."/>
            <person name="Jorrin-Novo J.V."/>
            <person name="Van De Peer Y."/>
            <person name="Deforce D."/>
            <person name="Van Nieuwerburgh F."/>
            <person name="Esteves A.C."/>
            <person name="Alves A."/>
        </authorList>
    </citation>
    <scope>NUCLEOTIDE SEQUENCE</scope>
    <source>
        <strain evidence="7">CBS 339.90</strain>
    </source>
</reference>
<dbReference type="Gene3D" id="3.40.50.80">
    <property type="entry name" value="Nucleotide-binding domain of ferredoxin-NADP reductase (FNR) module"/>
    <property type="match status" value="1"/>
</dbReference>
<feature type="compositionally biased region" description="Polar residues" evidence="3">
    <location>
        <begin position="1"/>
        <end position="10"/>
    </location>
</feature>
<feature type="domain" description="MOSC" evidence="5">
    <location>
        <begin position="86"/>
        <end position="230"/>
    </location>
</feature>
<feature type="domain" description="FAD-binding FR-type" evidence="6">
    <location>
        <begin position="302"/>
        <end position="402"/>
    </location>
</feature>
<proteinExistence type="predicted"/>
<dbReference type="GO" id="GO:0030170">
    <property type="term" value="F:pyridoxal phosphate binding"/>
    <property type="evidence" value="ECO:0007669"/>
    <property type="project" value="InterPro"/>
</dbReference>
<keyword evidence="1" id="KW-0479">Metal-binding</keyword>
<dbReference type="PANTHER" id="PTHR30212:SF2">
    <property type="entry name" value="PROTEIN YIIM"/>
    <property type="match status" value="1"/>
</dbReference>
<dbReference type="Pfam" id="PF03475">
    <property type="entry name" value="YiiM_3-alpha"/>
    <property type="match status" value="1"/>
</dbReference>
<evidence type="ECO:0000256" key="1">
    <source>
        <dbReference type="ARBA" id="ARBA00022714"/>
    </source>
</evidence>
<dbReference type="SUPFAM" id="SSF54292">
    <property type="entry name" value="2Fe-2S ferredoxin-like"/>
    <property type="match status" value="1"/>
</dbReference>
<dbReference type="GO" id="GO:0051537">
    <property type="term" value="F:2 iron, 2 sulfur cluster binding"/>
    <property type="evidence" value="ECO:0007669"/>
    <property type="project" value="UniProtKB-KW"/>
</dbReference>
<feature type="compositionally biased region" description="Low complexity" evidence="3">
    <location>
        <begin position="22"/>
        <end position="44"/>
    </location>
</feature>
<dbReference type="InterPro" id="IPR017938">
    <property type="entry name" value="Riboflavin_synthase-like_b-brl"/>
</dbReference>
<dbReference type="InterPro" id="IPR011037">
    <property type="entry name" value="Pyrv_Knase-like_insert_dom_sf"/>
</dbReference>
<evidence type="ECO:0000313" key="7">
    <source>
        <dbReference type="EMBL" id="KAK0660557.1"/>
    </source>
</evidence>